<feature type="domain" description="A-factor biosynthesis hotdog" evidence="2">
    <location>
        <begin position="28"/>
        <end position="163"/>
    </location>
</feature>
<dbReference type="NCBIfam" id="NF041195">
    <property type="entry name" value="ScbA_BarX_GamBu"/>
    <property type="match status" value="1"/>
</dbReference>
<accession>A0ABX7ENV7</accession>
<gene>
    <name evidence="3" type="ORF">G9U55_30350</name>
</gene>
<reference evidence="3 4" key="1">
    <citation type="submission" date="2020-03" db="EMBL/GenBank/DDBJ databases">
        <title>Genome mining and metabolic profiling illuminate the polycyclic tetramate macrolactams from Streptomyces koyangensis SCSIO 5802.</title>
        <authorList>
            <person name="Ding W."/>
        </authorList>
    </citation>
    <scope>NUCLEOTIDE SEQUENCE [LARGE SCALE GENOMIC DNA]</scope>
    <source>
        <strain evidence="3 4">SCSIO 5802</strain>
        <plasmid evidence="3 4">unnamed</plasmid>
    </source>
</reference>
<name>A0ABX7ENV7_9ACTN</name>
<evidence type="ECO:0000259" key="2">
    <source>
        <dbReference type="Pfam" id="PF03756"/>
    </source>
</evidence>
<protein>
    <recommendedName>
        <fullName evidence="2">A-factor biosynthesis hotdog domain-containing protein</fullName>
    </recommendedName>
</protein>
<evidence type="ECO:0000313" key="3">
    <source>
        <dbReference type="EMBL" id="QRF06462.1"/>
    </source>
</evidence>
<dbReference type="EMBL" id="CP049946">
    <property type="protein sequence ID" value="QRF06462.1"/>
    <property type="molecule type" value="Genomic_DNA"/>
</dbReference>
<evidence type="ECO:0000256" key="1">
    <source>
        <dbReference type="SAM" id="MobiDB-lite"/>
    </source>
</evidence>
<dbReference type="RefSeq" id="WP_203216773.1">
    <property type="nucleotide sequence ID" value="NZ_CP049946.1"/>
</dbReference>
<feature type="domain" description="A-factor biosynthesis hotdog" evidence="2">
    <location>
        <begin position="195"/>
        <end position="309"/>
    </location>
</feature>
<dbReference type="Proteomes" id="UP000596311">
    <property type="component" value="Plasmid unnamed"/>
</dbReference>
<sequence length="315" mass="34170">MTKETPERPARPGSSRHPALTTTVPKEFVHRAGVAEVMLTDWARNDDTHFTLAAQWPRGHSFFTTVEGCHDPFVAAETIRQAGALLAHAEFGVPLGHNFLMWELGFAVNPERMRVDGAPASLELEVACFDVKRRGTGLSGMRYEAVIRRDGHVAATGGATFTCTSPRVYQRLRAERLALGRPQPPLTAPTAPQTVGRVSPTDVVLSPTGEQGRWQLRVDTRHPVLFEHPVDHVPGMMLLEAARQATAATLGSATLPLRVASTFARYAELDAPCLIEARRLPGDGTAREESVLVTAVQEGELTFSATVTAASPRTN</sequence>
<keyword evidence="3" id="KW-0614">Plasmid</keyword>
<dbReference type="InterPro" id="IPR005509">
    <property type="entry name" value="AfsA_hotdog_dom"/>
</dbReference>
<organism evidence="3 4">
    <name type="scientific">Streptomyces koyangensis</name>
    <dbReference type="NCBI Taxonomy" id="188770"/>
    <lineage>
        <taxon>Bacteria</taxon>
        <taxon>Bacillati</taxon>
        <taxon>Actinomycetota</taxon>
        <taxon>Actinomycetes</taxon>
        <taxon>Kitasatosporales</taxon>
        <taxon>Streptomycetaceae</taxon>
        <taxon>Streptomyces</taxon>
        <taxon>Streptomyces aurantiacus group</taxon>
    </lineage>
</organism>
<dbReference type="Pfam" id="PF03756">
    <property type="entry name" value="AfsA"/>
    <property type="match status" value="2"/>
</dbReference>
<evidence type="ECO:0000313" key="4">
    <source>
        <dbReference type="Proteomes" id="UP000596311"/>
    </source>
</evidence>
<proteinExistence type="predicted"/>
<feature type="compositionally biased region" description="Basic and acidic residues" evidence="1">
    <location>
        <begin position="1"/>
        <end position="10"/>
    </location>
</feature>
<dbReference type="InterPro" id="IPR047757">
    <property type="entry name" value="AfsA-like"/>
</dbReference>
<feature type="region of interest" description="Disordered" evidence="1">
    <location>
        <begin position="1"/>
        <end position="22"/>
    </location>
</feature>
<geneLocation type="plasmid" evidence="3 4">
    <name>unnamed</name>
</geneLocation>
<keyword evidence="4" id="KW-1185">Reference proteome</keyword>